<keyword evidence="3" id="KW-1185">Reference proteome</keyword>
<sequence>MAARIDPDVRAALTELVFEFARRVDIEQGRGTELLFLPDGYYQYDGRAEHGRDDIRAAYDRRRARGERTARHVFTNLTFARGSDGHLNGRSLMILFAADGPAPIDSAAPIVVGDVVDVYAEHEGGFLLAHRVITPVFVDHSRPAVLPLGTQ</sequence>
<accession>A0A6N7ZBC4</accession>
<evidence type="ECO:0000313" key="3">
    <source>
        <dbReference type="Proteomes" id="UP000440096"/>
    </source>
</evidence>
<dbReference type="Gene3D" id="3.10.450.50">
    <property type="match status" value="1"/>
</dbReference>
<dbReference type="InterPro" id="IPR032710">
    <property type="entry name" value="NTF2-like_dom_sf"/>
</dbReference>
<dbReference type="AlphaFoldDB" id="A0A6N7ZBC4"/>
<evidence type="ECO:0000313" key="2">
    <source>
        <dbReference type="EMBL" id="MTD59030.1"/>
    </source>
</evidence>
<name>A0A6N7ZBC4_9PSEU</name>
<dbReference type="RefSeq" id="WP_154761096.1">
    <property type="nucleotide sequence ID" value="NZ_WMBA01000086.1"/>
</dbReference>
<protein>
    <recommendedName>
        <fullName evidence="1">SnoaL-like domain-containing protein</fullName>
    </recommendedName>
</protein>
<comment type="caution">
    <text evidence="2">The sequence shown here is derived from an EMBL/GenBank/DDBJ whole genome shotgun (WGS) entry which is preliminary data.</text>
</comment>
<organism evidence="2 3">
    <name type="scientific">Amycolatopsis pithecellobii</name>
    <dbReference type="NCBI Taxonomy" id="664692"/>
    <lineage>
        <taxon>Bacteria</taxon>
        <taxon>Bacillati</taxon>
        <taxon>Actinomycetota</taxon>
        <taxon>Actinomycetes</taxon>
        <taxon>Pseudonocardiales</taxon>
        <taxon>Pseudonocardiaceae</taxon>
        <taxon>Amycolatopsis</taxon>
    </lineage>
</organism>
<dbReference type="Proteomes" id="UP000440096">
    <property type="component" value="Unassembled WGS sequence"/>
</dbReference>
<dbReference type="OrthoDB" id="8364121at2"/>
<dbReference type="EMBL" id="WMBA01000086">
    <property type="protein sequence ID" value="MTD59030.1"/>
    <property type="molecule type" value="Genomic_DNA"/>
</dbReference>
<reference evidence="2 3" key="1">
    <citation type="submission" date="2019-11" db="EMBL/GenBank/DDBJ databases">
        <title>Draft genome of Amycolatopsis RM579.</title>
        <authorList>
            <person name="Duangmal K."/>
            <person name="Mingma R."/>
        </authorList>
    </citation>
    <scope>NUCLEOTIDE SEQUENCE [LARGE SCALE GENOMIC DNA]</scope>
    <source>
        <strain evidence="2 3">RM579</strain>
    </source>
</reference>
<proteinExistence type="predicted"/>
<evidence type="ECO:0000259" key="1">
    <source>
        <dbReference type="Pfam" id="PF13577"/>
    </source>
</evidence>
<feature type="domain" description="SnoaL-like" evidence="1">
    <location>
        <begin position="10"/>
        <end position="131"/>
    </location>
</feature>
<dbReference type="InterPro" id="IPR037401">
    <property type="entry name" value="SnoaL-like"/>
</dbReference>
<gene>
    <name evidence="2" type="ORF">GKO32_34355</name>
</gene>
<dbReference type="Pfam" id="PF13577">
    <property type="entry name" value="SnoaL_4"/>
    <property type="match status" value="1"/>
</dbReference>
<dbReference type="SUPFAM" id="SSF54427">
    <property type="entry name" value="NTF2-like"/>
    <property type="match status" value="1"/>
</dbReference>